<feature type="transmembrane region" description="Helical" evidence="1">
    <location>
        <begin position="203"/>
        <end position="224"/>
    </location>
</feature>
<keyword evidence="1" id="KW-0812">Transmembrane</keyword>
<accession>A0ABX1SJP1</accession>
<gene>
    <name evidence="3" type="ORF">HF526_28390</name>
</gene>
<evidence type="ECO:0000313" key="3">
    <source>
        <dbReference type="EMBL" id="NMI01190.1"/>
    </source>
</evidence>
<dbReference type="Pfam" id="PF04235">
    <property type="entry name" value="DUF418"/>
    <property type="match status" value="1"/>
</dbReference>
<dbReference type="PANTHER" id="PTHR30590">
    <property type="entry name" value="INNER MEMBRANE PROTEIN"/>
    <property type="match status" value="1"/>
</dbReference>
<organism evidence="3 4">
    <name type="scientific">Pseudonocardia acidicola</name>
    <dbReference type="NCBI Taxonomy" id="2724939"/>
    <lineage>
        <taxon>Bacteria</taxon>
        <taxon>Bacillati</taxon>
        <taxon>Actinomycetota</taxon>
        <taxon>Actinomycetes</taxon>
        <taxon>Pseudonocardiales</taxon>
        <taxon>Pseudonocardiaceae</taxon>
        <taxon>Pseudonocardia</taxon>
    </lineage>
</organism>
<feature type="transmembrane region" description="Helical" evidence="1">
    <location>
        <begin position="162"/>
        <end position="183"/>
    </location>
</feature>
<name>A0ABX1SJP1_9PSEU</name>
<dbReference type="EMBL" id="JAAXLA010000076">
    <property type="protein sequence ID" value="NMI01190.1"/>
    <property type="molecule type" value="Genomic_DNA"/>
</dbReference>
<protein>
    <submittedName>
        <fullName evidence="3">DUF418 domain-containing protein</fullName>
    </submittedName>
</protein>
<dbReference type="RefSeq" id="WP_169384649.1">
    <property type="nucleotide sequence ID" value="NZ_JAAXLA010000076.1"/>
</dbReference>
<dbReference type="InterPro" id="IPR052529">
    <property type="entry name" value="Bact_Transport_Assoc"/>
</dbReference>
<feature type="transmembrane region" description="Helical" evidence="1">
    <location>
        <begin position="24"/>
        <end position="44"/>
    </location>
</feature>
<feature type="transmembrane region" description="Helical" evidence="1">
    <location>
        <begin position="135"/>
        <end position="155"/>
    </location>
</feature>
<evidence type="ECO:0000256" key="1">
    <source>
        <dbReference type="SAM" id="Phobius"/>
    </source>
</evidence>
<dbReference type="PANTHER" id="PTHR30590:SF2">
    <property type="entry name" value="INNER MEMBRANE PROTEIN"/>
    <property type="match status" value="1"/>
</dbReference>
<keyword evidence="4" id="KW-1185">Reference proteome</keyword>
<feature type="transmembrane region" description="Helical" evidence="1">
    <location>
        <begin position="351"/>
        <end position="371"/>
    </location>
</feature>
<feature type="transmembrane region" description="Helical" evidence="1">
    <location>
        <begin position="244"/>
        <end position="268"/>
    </location>
</feature>
<feature type="domain" description="DUF418" evidence="2">
    <location>
        <begin position="225"/>
        <end position="392"/>
    </location>
</feature>
<sequence>MISAGPPADPGAIPTAARALAPDLARGGMLLLIALANVHLFLFGSPVGVRGYPRDLAGADRVVAAGQLTLVDGRAYPLFGLLFGYGVGQLAGRRAAAGADARAVARLVRRRGAWMVLVGAAHGALLWSGDIVGAYGLLAVLLAGVLVAGTAVTLITVAAIGLGVAALFGLGSALPLPGTPQSFLASTAVADPLPALGVRLGEWVGGGLLAQAAGVFAAVALGAWAARRGLLDEPERHRLLLTRVAVGGLVGAVLGGTPLALIAAGVWTGPPTGALLLAGAVHAVSGYAGGLGYAALFGLLAIRLTARETRGPVAGALQACGRRSLTCYLAQSVVFVALLPAWTLGLGRALSLWQVALIGLGAWLLSLPAAAAMDRAGHRGPAEVLLRRLTYGRPAVPTHHRP</sequence>
<keyword evidence="1" id="KW-0472">Membrane</keyword>
<keyword evidence="1" id="KW-1133">Transmembrane helix</keyword>
<comment type="caution">
    <text evidence="3">The sequence shown here is derived from an EMBL/GenBank/DDBJ whole genome shotgun (WGS) entry which is preliminary data.</text>
</comment>
<proteinExistence type="predicted"/>
<reference evidence="3 4" key="1">
    <citation type="submission" date="2020-04" db="EMBL/GenBank/DDBJ databases">
        <authorList>
            <person name="Klaysubun C."/>
            <person name="Duangmal K."/>
            <person name="Lipun K."/>
        </authorList>
    </citation>
    <scope>NUCLEOTIDE SEQUENCE [LARGE SCALE GENOMIC DNA]</scope>
    <source>
        <strain evidence="3 4">K10HN5</strain>
    </source>
</reference>
<evidence type="ECO:0000313" key="4">
    <source>
        <dbReference type="Proteomes" id="UP000820669"/>
    </source>
</evidence>
<dbReference type="InterPro" id="IPR007349">
    <property type="entry name" value="DUF418"/>
</dbReference>
<feature type="transmembrane region" description="Helical" evidence="1">
    <location>
        <begin position="325"/>
        <end position="345"/>
    </location>
</feature>
<feature type="transmembrane region" description="Helical" evidence="1">
    <location>
        <begin position="274"/>
        <end position="304"/>
    </location>
</feature>
<dbReference type="Proteomes" id="UP000820669">
    <property type="component" value="Unassembled WGS sequence"/>
</dbReference>
<evidence type="ECO:0000259" key="2">
    <source>
        <dbReference type="Pfam" id="PF04235"/>
    </source>
</evidence>